<dbReference type="EMBL" id="KZ857385">
    <property type="protein sequence ID" value="RDX54015.1"/>
    <property type="molecule type" value="Genomic_DNA"/>
</dbReference>
<reference evidence="1 2" key="1">
    <citation type="journal article" date="2018" name="Biotechnol. Biofuels">
        <title>Integrative visual omics of the white-rot fungus Polyporus brumalis exposes the biotechnological potential of its oxidative enzymes for delignifying raw plant biomass.</title>
        <authorList>
            <person name="Miyauchi S."/>
            <person name="Rancon A."/>
            <person name="Drula E."/>
            <person name="Hage H."/>
            <person name="Chaduli D."/>
            <person name="Favel A."/>
            <person name="Grisel S."/>
            <person name="Henrissat B."/>
            <person name="Herpoel-Gimbert I."/>
            <person name="Ruiz-Duenas F.J."/>
            <person name="Chevret D."/>
            <person name="Hainaut M."/>
            <person name="Lin J."/>
            <person name="Wang M."/>
            <person name="Pangilinan J."/>
            <person name="Lipzen A."/>
            <person name="Lesage-Meessen L."/>
            <person name="Navarro D."/>
            <person name="Riley R."/>
            <person name="Grigoriev I.V."/>
            <person name="Zhou S."/>
            <person name="Raouche S."/>
            <person name="Rosso M.N."/>
        </authorList>
    </citation>
    <scope>NUCLEOTIDE SEQUENCE [LARGE SCALE GENOMIC DNA]</scope>
    <source>
        <strain evidence="1 2">BRFM 1820</strain>
    </source>
</reference>
<name>A0A371DN94_9APHY</name>
<gene>
    <name evidence="1" type="ORF">OH76DRAFT_1057324</name>
</gene>
<dbReference type="AlphaFoldDB" id="A0A371DN94"/>
<organism evidence="1 2">
    <name type="scientific">Lentinus brumalis</name>
    <dbReference type="NCBI Taxonomy" id="2498619"/>
    <lineage>
        <taxon>Eukaryota</taxon>
        <taxon>Fungi</taxon>
        <taxon>Dikarya</taxon>
        <taxon>Basidiomycota</taxon>
        <taxon>Agaricomycotina</taxon>
        <taxon>Agaricomycetes</taxon>
        <taxon>Polyporales</taxon>
        <taxon>Polyporaceae</taxon>
        <taxon>Lentinus</taxon>
    </lineage>
</organism>
<sequence>MIVSERLGYLIPSSNDLVCSLRLFRGSQDVEGREMLGIGVPDHRLSCLCLSQVGTAGKLDQSSVEQTLSASSSHIATFAPIPTYELIRCPPLKQYRLPTTGASSLSDVSILYCRPHTSTSHCLSPCSCSFRNPSWGWIAKWRTFGPLCGVRRHSCYSKPCHSLGYV</sequence>
<protein>
    <submittedName>
        <fullName evidence="1">Uncharacterized protein</fullName>
    </submittedName>
</protein>
<evidence type="ECO:0000313" key="2">
    <source>
        <dbReference type="Proteomes" id="UP000256964"/>
    </source>
</evidence>
<proteinExistence type="predicted"/>
<accession>A0A371DN94</accession>
<keyword evidence="2" id="KW-1185">Reference proteome</keyword>
<dbReference type="Proteomes" id="UP000256964">
    <property type="component" value="Unassembled WGS sequence"/>
</dbReference>
<evidence type="ECO:0000313" key="1">
    <source>
        <dbReference type="EMBL" id="RDX54015.1"/>
    </source>
</evidence>